<organism evidence="2 3">
    <name type="scientific">Emiliania huxleyi (strain CCMP1516)</name>
    <dbReference type="NCBI Taxonomy" id="280463"/>
    <lineage>
        <taxon>Eukaryota</taxon>
        <taxon>Haptista</taxon>
        <taxon>Haptophyta</taxon>
        <taxon>Prymnesiophyceae</taxon>
        <taxon>Isochrysidales</taxon>
        <taxon>Noelaerhabdaceae</taxon>
        <taxon>Emiliania</taxon>
    </lineage>
</organism>
<feature type="region of interest" description="Disordered" evidence="1">
    <location>
        <begin position="245"/>
        <end position="264"/>
    </location>
</feature>
<feature type="region of interest" description="Disordered" evidence="1">
    <location>
        <begin position="67"/>
        <end position="93"/>
    </location>
</feature>
<reference evidence="2" key="2">
    <citation type="submission" date="2024-10" db="UniProtKB">
        <authorList>
            <consortium name="EnsemblProtists"/>
        </authorList>
    </citation>
    <scope>IDENTIFICATION</scope>
</reference>
<keyword evidence="3" id="KW-1185">Reference proteome</keyword>
<feature type="region of interest" description="Disordered" evidence="1">
    <location>
        <begin position="1"/>
        <end position="54"/>
    </location>
</feature>
<dbReference type="EnsemblProtists" id="EOD21356">
    <property type="protein sequence ID" value="EOD21356"/>
    <property type="gene ID" value="EMIHUDRAFT_241329"/>
</dbReference>
<feature type="compositionally biased region" description="Low complexity" evidence="1">
    <location>
        <begin position="72"/>
        <end position="83"/>
    </location>
</feature>
<dbReference type="KEGG" id="ehx:EMIHUDRAFT_241329"/>
<dbReference type="PaxDb" id="2903-EOD21356"/>
<dbReference type="GeneID" id="17266896"/>
<dbReference type="RefSeq" id="XP_005773785.1">
    <property type="nucleotide sequence ID" value="XM_005773728.1"/>
</dbReference>
<evidence type="ECO:0000313" key="3">
    <source>
        <dbReference type="Proteomes" id="UP000013827"/>
    </source>
</evidence>
<proteinExistence type="predicted"/>
<name>A0A0D3JCX1_EMIH1</name>
<protein>
    <submittedName>
        <fullName evidence="2">Uncharacterized protein</fullName>
    </submittedName>
</protein>
<evidence type="ECO:0000256" key="1">
    <source>
        <dbReference type="SAM" id="MobiDB-lite"/>
    </source>
</evidence>
<sequence>MSDQKPLRFGLKRRQLRTLAQRQRDAVRPRQPSIATANGALSHSWEDDETPDREEAAARAMLQRLEARLRESSSSTSKLASPSNGGGTNGRLAAAAPRRGECLRLTLLPTHLLIEDVDLALPYSAETNRFLRCVEAGRLPLLQLRSNPALWALCEKRFIEGCLPVEVSDRRSPEAEAEAAARRATGGGESGTTLACLTEAALLLATAPPPCLRAAEAGPAAAAPLGVIGRLANALQFDRLKLHAYPQAGSPSPTAEEDRGGASSRMNANVCFPLLSRLSAIQAQQNHRVAESLPQATETLNRLILERRSEHSKRAQTLNHALFVKTAADQARRRAAEAATPLSASQVMQAAPPAIKRQRSGKAKEEPLSYTEELAVRCTEGPKQRGARIMGKSFLFS</sequence>
<dbReference type="HOGENOM" id="CLU_695277_0_0_1"/>
<feature type="region of interest" description="Disordered" evidence="1">
    <location>
        <begin position="338"/>
        <end position="368"/>
    </location>
</feature>
<accession>A0A0D3JCX1</accession>
<reference evidence="3" key="1">
    <citation type="journal article" date="2013" name="Nature">
        <title>Pan genome of the phytoplankton Emiliania underpins its global distribution.</title>
        <authorList>
            <person name="Read B.A."/>
            <person name="Kegel J."/>
            <person name="Klute M.J."/>
            <person name="Kuo A."/>
            <person name="Lefebvre S.C."/>
            <person name="Maumus F."/>
            <person name="Mayer C."/>
            <person name="Miller J."/>
            <person name="Monier A."/>
            <person name="Salamov A."/>
            <person name="Young J."/>
            <person name="Aguilar M."/>
            <person name="Claverie J.M."/>
            <person name="Frickenhaus S."/>
            <person name="Gonzalez K."/>
            <person name="Herman E.K."/>
            <person name="Lin Y.C."/>
            <person name="Napier J."/>
            <person name="Ogata H."/>
            <person name="Sarno A.F."/>
            <person name="Shmutz J."/>
            <person name="Schroeder D."/>
            <person name="de Vargas C."/>
            <person name="Verret F."/>
            <person name="von Dassow P."/>
            <person name="Valentin K."/>
            <person name="Van de Peer Y."/>
            <person name="Wheeler G."/>
            <person name="Dacks J.B."/>
            <person name="Delwiche C.F."/>
            <person name="Dyhrman S.T."/>
            <person name="Glockner G."/>
            <person name="John U."/>
            <person name="Richards T."/>
            <person name="Worden A.Z."/>
            <person name="Zhang X."/>
            <person name="Grigoriev I.V."/>
            <person name="Allen A.E."/>
            <person name="Bidle K."/>
            <person name="Borodovsky M."/>
            <person name="Bowler C."/>
            <person name="Brownlee C."/>
            <person name="Cock J.M."/>
            <person name="Elias M."/>
            <person name="Gladyshev V.N."/>
            <person name="Groth M."/>
            <person name="Guda C."/>
            <person name="Hadaegh A."/>
            <person name="Iglesias-Rodriguez M.D."/>
            <person name="Jenkins J."/>
            <person name="Jones B.M."/>
            <person name="Lawson T."/>
            <person name="Leese F."/>
            <person name="Lindquist E."/>
            <person name="Lobanov A."/>
            <person name="Lomsadze A."/>
            <person name="Malik S.B."/>
            <person name="Marsh M.E."/>
            <person name="Mackinder L."/>
            <person name="Mock T."/>
            <person name="Mueller-Roeber B."/>
            <person name="Pagarete A."/>
            <person name="Parker M."/>
            <person name="Probert I."/>
            <person name="Quesneville H."/>
            <person name="Raines C."/>
            <person name="Rensing S.A."/>
            <person name="Riano-Pachon D.M."/>
            <person name="Richier S."/>
            <person name="Rokitta S."/>
            <person name="Shiraiwa Y."/>
            <person name="Soanes D.M."/>
            <person name="van der Giezen M."/>
            <person name="Wahlund T.M."/>
            <person name="Williams B."/>
            <person name="Wilson W."/>
            <person name="Wolfe G."/>
            <person name="Wurch L.L."/>
        </authorList>
    </citation>
    <scope>NUCLEOTIDE SEQUENCE</scope>
</reference>
<dbReference type="Proteomes" id="UP000013827">
    <property type="component" value="Unassembled WGS sequence"/>
</dbReference>
<dbReference type="AlphaFoldDB" id="A0A0D3JCX1"/>
<evidence type="ECO:0000313" key="2">
    <source>
        <dbReference type="EnsemblProtists" id="EOD21356"/>
    </source>
</evidence>